<name>A0ACB9ESR1_9ASTR</name>
<reference evidence="1 2" key="2">
    <citation type="journal article" date="2022" name="Mol. Ecol. Resour.">
        <title>The genomes of chicory, endive, great burdock and yacon provide insights into Asteraceae paleo-polyploidization history and plant inulin production.</title>
        <authorList>
            <person name="Fan W."/>
            <person name="Wang S."/>
            <person name="Wang H."/>
            <person name="Wang A."/>
            <person name="Jiang F."/>
            <person name="Liu H."/>
            <person name="Zhao H."/>
            <person name="Xu D."/>
            <person name="Zhang Y."/>
        </authorList>
    </citation>
    <scope>NUCLEOTIDE SEQUENCE [LARGE SCALE GENOMIC DNA]</scope>
    <source>
        <strain evidence="2">cv. Yunnan</strain>
        <tissue evidence="1">Leaves</tissue>
    </source>
</reference>
<proteinExistence type="predicted"/>
<keyword evidence="2" id="KW-1185">Reference proteome</keyword>
<evidence type="ECO:0000313" key="2">
    <source>
        <dbReference type="Proteomes" id="UP001056120"/>
    </source>
</evidence>
<organism evidence="1 2">
    <name type="scientific">Smallanthus sonchifolius</name>
    <dbReference type="NCBI Taxonomy" id="185202"/>
    <lineage>
        <taxon>Eukaryota</taxon>
        <taxon>Viridiplantae</taxon>
        <taxon>Streptophyta</taxon>
        <taxon>Embryophyta</taxon>
        <taxon>Tracheophyta</taxon>
        <taxon>Spermatophyta</taxon>
        <taxon>Magnoliopsida</taxon>
        <taxon>eudicotyledons</taxon>
        <taxon>Gunneridae</taxon>
        <taxon>Pentapetalae</taxon>
        <taxon>asterids</taxon>
        <taxon>campanulids</taxon>
        <taxon>Asterales</taxon>
        <taxon>Asteraceae</taxon>
        <taxon>Asteroideae</taxon>
        <taxon>Heliantheae alliance</taxon>
        <taxon>Millerieae</taxon>
        <taxon>Smallanthus</taxon>
    </lineage>
</organism>
<dbReference type="Proteomes" id="UP001056120">
    <property type="component" value="Linkage Group LG17"/>
</dbReference>
<dbReference type="EMBL" id="CM042034">
    <property type="protein sequence ID" value="KAI3761850.1"/>
    <property type="molecule type" value="Genomic_DNA"/>
</dbReference>
<gene>
    <name evidence="1" type="ORF">L1987_52272</name>
</gene>
<evidence type="ECO:0000313" key="1">
    <source>
        <dbReference type="EMBL" id="KAI3761850.1"/>
    </source>
</evidence>
<comment type="caution">
    <text evidence="1">The sequence shown here is derived from an EMBL/GenBank/DDBJ whole genome shotgun (WGS) entry which is preliminary data.</text>
</comment>
<protein>
    <submittedName>
        <fullName evidence="1">Uncharacterized protein</fullName>
    </submittedName>
</protein>
<sequence length="213" mass="23769">MSCRNRVSDPTHDRTFVSATPARRHSPKTTTITEFKMTRTTRKSPPLAATRRNSQRRRAPPPPDAVAAPPCADVNFITHDHRKERAVGIEEQVESSISPTIKAANSEAIGSVLCETSVKQYKKVKVDTDDYEESPLILDDLRHKTSGADESRTALMNFIKLETVEYKESQSRSYAKCYNDCKLAVSIIQDTDLIGIPDLESHVAQDPALNFNP</sequence>
<reference evidence="2" key="1">
    <citation type="journal article" date="2022" name="Mol. Ecol. Resour.">
        <title>The genomes of chicory, endive, great burdock and yacon provide insights into Asteraceae palaeo-polyploidization history and plant inulin production.</title>
        <authorList>
            <person name="Fan W."/>
            <person name="Wang S."/>
            <person name="Wang H."/>
            <person name="Wang A."/>
            <person name="Jiang F."/>
            <person name="Liu H."/>
            <person name="Zhao H."/>
            <person name="Xu D."/>
            <person name="Zhang Y."/>
        </authorList>
    </citation>
    <scope>NUCLEOTIDE SEQUENCE [LARGE SCALE GENOMIC DNA]</scope>
    <source>
        <strain evidence="2">cv. Yunnan</strain>
    </source>
</reference>
<accession>A0ACB9ESR1</accession>